<keyword evidence="4" id="KW-1185">Reference proteome</keyword>
<evidence type="ECO:0000313" key="4">
    <source>
        <dbReference type="Proteomes" id="UP000269692"/>
    </source>
</evidence>
<dbReference type="SUPFAM" id="SSF53850">
    <property type="entry name" value="Periplasmic binding protein-like II"/>
    <property type="match status" value="1"/>
</dbReference>
<feature type="chain" id="PRO_5018051324" evidence="2">
    <location>
        <begin position="27"/>
        <end position="326"/>
    </location>
</feature>
<dbReference type="Pfam" id="PF03401">
    <property type="entry name" value="TctC"/>
    <property type="match status" value="1"/>
</dbReference>
<dbReference type="PANTHER" id="PTHR42928">
    <property type="entry name" value="TRICARBOXYLATE-BINDING PROTEIN"/>
    <property type="match status" value="1"/>
</dbReference>
<evidence type="ECO:0000256" key="2">
    <source>
        <dbReference type="SAM" id="SignalP"/>
    </source>
</evidence>
<feature type="signal peptide" evidence="2">
    <location>
        <begin position="1"/>
        <end position="26"/>
    </location>
</feature>
<gene>
    <name evidence="3" type="ORF">D9R14_22220</name>
</gene>
<dbReference type="AlphaFoldDB" id="A0A3L6ZVA7"/>
<evidence type="ECO:0000256" key="1">
    <source>
        <dbReference type="ARBA" id="ARBA00006987"/>
    </source>
</evidence>
<dbReference type="OrthoDB" id="7250553at2"/>
<protein>
    <submittedName>
        <fullName evidence="3">Tripartite tricarboxylate transporter substrate binding protein</fullName>
    </submittedName>
</protein>
<dbReference type="PIRSF" id="PIRSF017082">
    <property type="entry name" value="YflP"/>
    <property type="match status" value="1"/>
</dbReference>
<evidence type="ECO:0000313" key="3">
    <source>
        <dbReference type="EMBL" id="RLP71817.1"/>
    </source>
</evidence>
<name>A0A3L6ZVA7_9HYPH</name>
<dbReference type="Gene3D" id="3.40.190.10">
    <property type="entry name" value="Periplasmic binding protein-like II"/>
    <property type="match status" value="1"/>
</dbReference>
<dbReference type="PANTHER" id="PTHR42928:SF5">
    <property type="entry name" value="BLR1237 PROTEIN"/>
    <property type="match status" value="1"/>
</dbReference>
<dbReference type="InterPro" id="IPR042100">
    <property type="entry name" value="Bug_dom1"/>
</dbReference>
<reference evidence="3 4" key="1">
    <citation type="submission" date="2018-10" db="EMBL/GenBank/DDBJ databases">
        <title>Xanthobacter tagetidis genome sequencing and assembly.</title>
        <authorList>
            <person name="Maclea K.S."/>
            <person name="Goen A.E."/>
            <person name="Fatima S.A."/>
        </authorList>
    </citation>
    <scope>NUCLEOTIDE SEQUENCE [LARGE SCALE GENOMIC DNA]</scope>
    <source>
        <strain evidence="3 4">ATCC 700314</strain>
    </source>
</reference>
<dbReference type="EMBL" id="RCTF01000030">
    <property type="protein sequence ID" value="RLP71817.1"/>
    <property type="molecule type" value="Genomic_DNA"/>
</dbReference>
<organism evidence="3 4">
    <name type="scientific">Xanthobacter tagetidis</name>
    <dbReference type="NCBI Taxonomy" id="60216"/>
    <lineage>
        <taxon>Bacteria</taxon>
        <taxon>Pseudomonadati</taxon>
        <taxon>Pseudomonadota</taxon>
        <taxon>Alphaproteobacteria</taxon>
        <taxon>Hyphomicrobiales</taxon>
        <taxon>Xanthobacteraceae</taxon>
        <taxon>Xanthobacter</taxon>
    </lineage>
</organism>
<keyword evidence="2" id="KW-0732">Signal</keyword>
<proteinExistence type="inferred from homology"/>
<dbReference type="RefSeq" id="WP_121625780.1">
    <property type="nucleotide sequence ID" value="NZ_JACIIW010000015.1"/>
</dbReference>
<dbReference type="InterPro" id="IPR005064">
    <property type="entry name" value="BUG"/>
</dbReference>
<comment type="similarity">
    <text evidence="1">Belongs to the UPF0065 (bug) family.</text>
</comment>
<dbReference type="CDD" id="cd07012">
    <property type="entry name" value="PBP2_Bug_TTT"/>
    <property type="match status" value="1"/>
</dbReference>
<sequence>MRQSIRGLVAALAAFAAVAGVQPASAQAYPDRAIKLIMPFGAGSASDSIARIVADGLSARLGQRVVVENRPGAGGNTGTAAAAKAAPDGYTLVFAAPGPFVVNRTLGGLPYDPEKDFEPISTVAKLVNVLVVNPDKIPVKTVAEFIAFVKSKPGQINYSSVGLGSSQHLAAAYFDIVAGTQMSHVPYPSGSQLAIDLVSGEVPVSFQLIPNVSSQLAAGQIRALAVTTKARSKALPNVPTMAEQGVQDYESYAWFGIAAPKGTPQAVIDRLNKEIVATVADPAVQKRLIEIGVEPDSSTPAEFKAFLAEESTKWAGIIAKAGIKLN</sequence>
<accession>A0A3L6ZVA7</accession>
<dbReference type="Proteomes" id="UP000269692">
    <property type="component" value="Unassembled WGS sequence"/>
</dbReference>
<comment type="caution">
    <text evidence="3">The sequence shown here is derived from an EMBL/GenBank/DDBJ whole genome shotgun (WGS) entry which is preliminary data.</text>
</comment>
<dbReference type="Gene3D" id="3.40.190.150">
    <property type="entry name" value="Bordetella uptake gene, domain 1"/>
    <property type="match status" value="1"/>
</dbReference>